<dbReference type="PANTHER" id="PTHR42655">
    <property type="entry name" value="GLYCOGEN PHOSPHORYLASE"/>
    <property type="match status" value="1"/>
</dbReference>
<name>A0A6J4J241_9ACTN</name>
<dbReference type="EMBL" id="CADCTB010000189">
    <property type="protein sequence ID" value="CAA9267011.1"/>
    <property type="molecule type" value="Genomic_DNA"/>
</dbReference>
<dbReference type="Gene3D" id="3.40.50.2000">
    <property type="entry name" value="Glycogen Phosphorylase B"/>
    <property type="match status" value="3"/>
</dbReference>
<evidence type="ECO:0000259" key="5">
    <source>
        <dbReference type="Pfam" id="PF11897"/>
    </source>
</evidence>
<keyword evidence="6" id="KW-0328">Glycosyltransferase</keyword>
<dbReference type="GO" id="GO:0008184">
    <property type="term" value="F:glycogen phosphorylase activity"/>
    <property type="evidence" value="ECO:0007669"/>
    <property type="project" value="InterPro"/>
</dbReference>
<dbReference type="InterPro" id="IPR052182">
    <property type="entry name" value="Glycogen/Maltodextrin_Phosph"/>
</dbReference>
<dbReference type="Pfam" id="PF00343">
    <property type="entry name" value="Phosphorylase"/>
    <property type="match status" value="1"/>
</dbReference>
<evidence type="ECO:0000256" key="2">
    <source>
        <dbReference type="ARBA" id="ARBA00006047"/>
    </source>
</evidence>
<dbReference type="GO" id="GO:0005975">
    <property type="term" value="P:carbohydrate metabolic process"/>
    <property type="evidence" value="ECO:0007669"/>
    <property type="project" value="InterPro"/>
</dbReference>
<accession>A0A6J4J241</accession>
<dbReference type="PANTHER" id="PTHR42655:SF1">
    <property type="entry name" value="GLYCOGEN PHOSPHORYLASE"/>
    <property type="match status" value="1"/>
</dbReference>
<proteinExistence type="inferred from homology"/>
<dbReference type="InterPro" id="IPR024517">
    <property type="entry name" value="Glycogen_phosphorylase_DUF3417"/>
</dbReference>
<comment type="similarity">
    <text evidence="2">Belongs to the glycogen phosphorylase family.</text>
</comment>
<dbReference type="InterPro" id="IPR011834">
    <property type="entry name" value="Agluc_phsphrylas"/>
</dbReference>
<organism evidence="6">
    <name type="scientific">uncultured Acidimicrobiales bacterium</name>
    <dbReference type="NCBI Taxonomy" id="310071"/>
    <lineage>
        <taxon>Bacteria</taxon>
        <taxon>Bacillati</taxon>
        <taxon>Actinomycetota</taxon>
        <taxon>Acidimicrobiia</taxon>
        <taxon>Acidimicrobiales</taxon>
        <taxon>environmental samples</taxon>
    </lineage>
</organism>
<keyword evidence="6" id="KW-0808">Transferase</keyword>
<gene>
    <name evidence="6" type="ORF">AVDCRST_MAG10-3095</name>
</gene>
<sequence length="888" mass="99434">MTMRPITRIVYPGFLPLSHSGGQPWPHWPSDQYRFAPMRALRSFTVQPRLPERLAPLQALAMNLRWSWDDRTQDLFRWVDPDAWEATGHDPVRLLAVVDRPRLESLVADRAFLSFMAEVHDDLRRDVENDRWFQGRESPLRSVAYFSPEFGIAEALPQYSGGLGVLAGDHLKAASNLGVPLVGVGLFYHQGYFRQELEPDGWQKERYVDLDPHVMSLTAVEGQRVHVDLAGTALTARIWQAKVGRVPLYLLDTDVEENEDECRTVTDRLYGGDTEHRLRQEILLGVGGVRALEQLGHEPQVFHSNEGHAGFLGLERVRRAILDDGLSLDEAVEAVRAGTVFTTHTPVPAGMDRFPRHLMEKYFKGWADECKVSFDRVMNLGHQPGEPSDAPFNMAIMGLRLAASANGVSKLHGVVSRQIFAPVWPGVPVEELPIGSVTNGVHARTWVAPEMRDLFDRHVLPEWAQAGPDRWARIEDAGDDELWRARQQARERLVAFVRRRLHESALARGLSEPDAAWCDEAFDPGVLTIGFARRFAPYKRATLLLSQGDRLKRLLLDSERPVQLLFAGKAHPADDLGKDLIRQVVQWSRQEDIRHRVAFLEDYDMALARMLLQGCDVWLNTPRRPLEACGTSGEKAALNGVLNCSIRDGWWDEYFDGENGWAIASTEGWDDLGRRDQAEASSLFDLLERQIVPLFYERAPGRPPQRWLQRVRHSLRTLGPEVTASRMVRDYVGDLYEPAATCADVMSGAGHERAKALSAWKQRIVEGWSGVSVGDVTSDTLAIDLGKDRTVSAEVVLGRLTHADVDVQLVHGAVGPTDEMIDPSIVSMALSQRDGADGKSRHTYEGSFTCERAGRYGFTVRVVPAHPDLSTFAELGRVAWAAHTTPAP</sequence>
<dbReference type="NCBIfam" id="TIGR02094">
    <property type="entry name" value="more_P_ylases"/>
    <property type="match status" value="1"/>
</dbReference>
<dbReference type="GO" id="GO:0030170">
    <property type="term" value="F:pyridoxal phosphate binding"/>
    <property type="evidence" value="ECO:0007669"/>
    <property type="project" value="InterPro"/>
</dbReference>
<dbReference type="PIRSF" id="PIRSF000460">
    <property type="entry name" value="Pprylas_GlgP"/>
    <property type="match status" value="1"/>
</dbReference>
<keyword evidence="4" id="KW-0663">Pyridoxal phosphate</keyword>
<feature type="modified residue" description="N6-(pyridoxal phosphate)lysine" evidence="4">
    <location>
        <position position="635"/>
    </location>
</feature>
<comment type="catalytic activity">
    <reaction evidence="1">
        <text>[(1-&gt;4)-alpha-D-glucosyl](n) + phosphate = [(1-&gt;4)-alpha-D-glucosyl](n-1) + alpha-D-glucose 1-phosphate</text>
        <dbReference type="Rhea" id="RHEA:41732"/>
        <dbReference type="Rhea" id="RHEA-COMP:9584"/>
        <dbReference type="Rhea" id="RHEA-COMP:9586"/>
        <dbReference type="ChEBI" id="CHEBI:15444"/>
        <dbReference type="ChEBI" id="CHEBI:43474"/>
        <dbReference type="ChEBI" id="CHEBI:58601"/>
        <dbReference type="EC" id="2.4.1.1"/>
    </reaction>
</comment>
<protein>
    <submittedName>
        <fullName evidence="6">Glycogen phosphorylase</fullName>
        <ecNumber evidence="6">2.4.1.1</ecNumber>
    </submittedName>
</protein>
<reference evidence="6" key="1">
    <citation type="submission" date="2020-02" db="EMBL/GenBank/DDBJ databases">
        <authorList>
            <person name="Meier V. D."/>
        </authorList>
    </citation>
    <scope>NUCLEOTIDE SEQUENCE</scope>
    <source>
        <strain evidence="6">AVDCRST_MAG10</strain>
    </source>
</reference>
<keyword evidence="3" id="KW-0021">Allosteric enzyme</keyword>
<feature type="domain" description="DUF3417" evidence="5">
    <location>
        <begin position="50"/>
        <end position="156"/>
    </location>
</feature>
<evidence type="ECO:0000256" key="1">
    <source>
        <dbReference type="ARBA" id="ARBA00001275"/>
    </source>
</evidence>
<dbReference type="Pfam" id="PF11897">
    <property type="entry name" value="DUF3417"/>
    <property type="match status" value="1"/>
</dbReference>
<dbReference type="InterPro" id="IPR000811">
    <property type="entry name" value="Glyco_trans_35"/>
</dbReference>
<dbReference type="EC" id="2.4.1.1" evidence="6"/>
<evidence type="ECO:0000256" key="3">
    <source>
        <dbReference type="ARBA" id="ARBA00022533"/>
    </source>
</evidence>
<evidence type="ECO:0000256" key="4">
    <source>
        <dbReference type="PIRSR" id="PIRSR000460-1"/>
    </source>
</evidence>
<dbReference type="SUPFAM" id="SSF53756">
    <property type="entry name" value="UDP-Glycosyltransferase/glycogen phosphorylase"/>
    <property type="match status" value="1"/>
</dbReference>
<evidence type="ECO:0000313" key="6">
    <source>
        <dbReference type="EMBL" id="CAA9267011.1"/>
    </source>
</evidence>
<dbReference type="AlphaFoldDB" id="A0A6J4J241"/>